<organism evidence="1 2">
    <name type="scientific">Priestia megaterium (strain DSM 319 / IMG 1521)</name>
    <name type="common">Bacillus megaterium</name>
    <dbReference type="NCBI Taxonomy" id="592022"/>
    <lineage>
        <taxon>Bacteria</taxon>
        <taxon>Bacillati</taxon>
        <taxon>Bacillota</taxon>
        <taxon>Bacilli</taxon>
        <taxon>Bacillales</taxon>
        <taxon>Bacillaceae</taxon>
        <taxon>Priestia</taxon>
    </lineage>
</organism>
<dbReference type="GO" id="GO:0004222">
    <property type="term" value="F:metalloendopeptidase activity"/>
    <property type="evidence" value="ECO:0007669"/>
    <property type="project" value="InterPro"/>
</dbReference>
<keyword evidence="1" id="KW-0378">Hydrolase</keyword>
<dbReference type="PRINTS" id="PR00730">
    <property type="entry name" value="THERMOLYSIN"/>
</dbReference>
<proteinExistence type="predicted"/>
<dbReference type="AlphaFoldDB" id="D5DK49"/>
<dbReference type="EMBL" id="CP001982">
    <property type="protein sequence ID" value="ADF40437.1"/>
    <property type="molecule type" value="Genomic_DNA"/>
</dbReference>
<evidence type="ECO:0000313" key="2">
    <source>
        <dbReference type="Proteomes" id="UP000002365"/>
    </source>
</evidence>
<dbReference type="EC" id="3.4.24.-" evidence="1"/>
<dbReference type="HOGENOM" id="CLU_3304813_0_0_9"/>
<accession>D5DK49</accession>
<reference evidence="1 2" key="1">
    <citation type="journal article" date="2011" name="J. Bacteriol.">
        <title>Genome sequences of the biotechnologically important Bacillus megaterium strains QM B1551 and DSM319.</title>
        <authorList>
            <person name="Eppinger M."/>
            <person name="Bunk B."/>
            <person name="Johns M.A."/>
            <person name="Edirisinghe J.N."/>
            <person name="Kutumbaka K.K."/>
            <person name="Koenig S.S."/>
            <person name="Huot Creasy H."/>
            <person name="Rosovitz M.J."/>
            <person name="Riley D.R."/>
            <person name="Daugherty S."/>
            <person name="Martin M."/>
            <person name="Elbourne L.D."/>
            <person name="Paulsen I."/>
            <person name="Biedendieck R."/>
            <person name="Braun C."/>
            <person name="Grayburn S."/>
            <person name="Dhingra S."/>
            <person name="Lukyanchuk V."/>
            <person name="Ball B."/>
            <person name="Ul-Qamar R."/>
            <person name="Seibel J."/>
            <person name="Bremer E."/>
            <person name="Jahn D."/>
            <person name="Ravel J."/>
            <person name="Vary P.S."/>
        </authorList>
    </citation>
    <scope>NUCLEOTIDE SEQUENCE [LARGE SCALE GENOMIC DNA]</scope>
    <source>
        <strain evidence="2">DSM 319 / IMG 1521</strain>
    </source>
</reference>
<dbReference type="InterPro" id="IPR023612">
    <property type="entry name" value="Peptidase_M4"/>
</dbReference>
<protein>
    <submittedName>
        <fullName evidence="1">Neutral protease B</fullName>
        <ecNumber evidence="1">3.4.24.-</ecNumber>
    </submittedName>
</protein>
<dbReference type="GO" id="GO:0006508">
    <property type="term" value="P:proteolysis"/>
    <property type="evidence" value="ECO:0007669"/>
    <property type="project" value="UniProtKB-KW"/>
</dbReference>
<name>D5DK49_PRIM3</name>
<dbReference type="KEGG" id="bmd:BMD_3604"/>
<dbReference type="Proteomes" id="UP000002365">
    <property type="component" value="Chromosome"/>
</dbReference>
<evidence type="ECO:0000313" key="1">
    <source>
        <dbReference type="EMBL" id="ADF40437.1"/>
    </source>
</evidence>
<sequence>MLGFTNSLDVIGHELTHVVTQFTSGLEYEKQPGPLNEQI</sequence>
<gene>
    <name evidence="1" type="primary">nprB</name>
    <name evidence="1" type="ordered locus">BMD_3604</name>
</gene>
<dbReference type="SUPFAM" id="SSF55486">
    <property type="entry name" value="Metalloproteases ('zincins'), catalytic domain"/>
    <property type="match status" value="1"/>
</dbReference>
<dbReference type="MEROPS" id="M04.012"/>
<dbReference type="Gene3D" id="3.10.170.10">
    <property type="match status" value="1"/>
</dbReference>
<keyword evidence="1" id="KW-0645">Protease</keyword>